<feature type="domain" description="HD" evidence="1">
    <location>
        <begin position="162"/>
        <end position="288"/>
    </location>
</feature>
<comment type="caution">
    <text evidence="3">The sequence shown here is derived from an EMBL/GenBank/DDBJ whole genome shotgun (WGS) entry which is preliminary data.</text>
</comment>
<reference evidence="3 4" key="1">
    <citation type="submission" date="2019-11" db="EMBL/GenBank/DDBJ databases">
        <title>Whole-genome sequence of the anaerobic purple sulfur bacterium Allochromatium palmeri DSM 15591.</title>
        <authorList>
            <person name="Kyndt J.A."/>
            <person name="Meyer T.E."/>
        </authorList>
    </citation>
    <scope>NUCLEOTIDE SEQUENCE [LARGE SCALE GENOMIC DNA]</scope>
    <source>
        <strain evidence="3 4">DSM 15591</strain>
    </source>
</reference>
<dbReference type="SMART" id="SM00471">
    <property type="entry name" value="HDc"/>
    <property type="match status" value="1"/>
</dbReference>
<dbReference type="Proteomes" id="UP000434044">
    <property type="component" value="Unassembled WGS sequence"/>
</dbReference>
<dbReference type="Pfam" id="PF13487">
    <property type="entry name" value="HD_5"/>
    <property type="match status" value="1"/>
</dbReference>
<protein>
    <submittedName>
        <fullName evidence="3">DUF3391 domain-containing protein</fullName>
    </submittedName>
</protein>
<dbReference type="PROSITE" id="PS51832">
    <property type="entry name" value="HD_GYP"/>
    <property type="match status" value="1"/>
</dbReference>
<dbReference type="InterPro" id="IPR021812">
    <property type="entry name" value="DUF3391"/>
</dbReference>
<dbReference type="InterPro" id="IPR037522">
    <property type="entry name" value="HD_GYP_dom"/>
</dbReference>
<evidence type="ECO:0000259" key="2">
    <source>
        <dbReference type="PROSITE" id="PS51832"/>
    </source>
</evidence>
<feature type="domain" description="HD-GYP" evidence="2">
    <location>
        <begin position="140"/>
        <end position="336"/>
    </location>
</feature>
<evidence type="ECO:0000313" key="3">
    <source>
        <dbReference type="EMBL" id="MTW22106.1"/>
    </source>
</evidence>
<dbReference type="AlphaFoldDB" id="A0A6N8EHC7"/>
<organism evidence="3 4">
    <name type="scientific">Allochromatium palmeri</name>
    <dbReference type="NCBI Taxonomy" id="231048"/>
    <lineage>
        <taxon>Bacteria</taxon>
        <taxon>Pseudomonadati</taxon>
        <taxon>Pseudomonadota</taxon>
        <taxon>Gammaproteobacteria</taxon>
        <taxon>Chromatiales</taxon>
        <taxon>Chromatiaceae</taxon>
        <taxon>Allochromatium</taxon>
    </lineage>
</organism>
<keyword evidence="4" id="KW-1185">Reference proteome</keyword>
<sequence length="407" mass="46374">MIKKINVEDLRVGMYIHDLNCGWLDHSFLRRRFQIKSDSNIERIRSLGVHDLYIDTDKGADLSSAPTEGEVVERLEQEMVEVAGLEHEQIQPVALAEERIEARRIHNEALEVIDELMRDARLGRPVTLERARNAIGTMVGSIFRNQNALMALARIRHTDRYTFEHSVNVSVLMVSFARELGLESSVIEEIGVGALLHDIGKTLVPDAILNKPDRLSDDEFAIMRNHVVRSREILAAIPGFSPTALAVAAEHHERYDATGYPDHKGGEAISIYGRMAAIVDVYDAITSDRVYHKGMEPHQALRKLLEWSRFHFDPHLVRQFIRCVGIYPVGSLVRLESHRLGVVLENGREGLMEPIVRVVMDARWRRFLPVEDVDLSRKVRGRKDRIVGAEAPEQWRIDCEEVLRLPC</sequence>
<dbReference type="InterPro" id="IPR003607">
    <property type="entry name" value="HD/PDEase_dom"/>
</dbReference>
<dbReference type="RefSeq" id="WP_155450677.1">
    <property type="nucleotide sequence ID" value="NZ_WNKT01000031.1"/>
</dbReference>
<dbReference type="SUPFAM" id="SSF109604">
    <property type="entry name" value="HD-domain/PDEase-like"/>
    <property type="match status" value="1"/>
</dbReference>
<dbReference type="PANTHER" id="PTHR43155:SF2">
    <property type="entry name" value="CYCLIC DI-GMP PHOSPHODIESTERASE PA4108"/>
    <property type="match status" value="1"/>
</dbReference>
<dbReference type="InterPro" id="IPR006674">
    <property type="entry name" value="HD_domain"/>
</dbReference>
<dbReference type="PROSITE" id="PS51831">
    <property type="entry name" value="HD"/>
    <property type="match status" value="1"/>
</dbReference>
<dbReference type="InterPro" id="IPR006675">
    <property type="entry name" value="HDIG_dom"/>
</dbReference>
<dbReference type="EMBL" id="WNKT01000031">
    <property type="protein sequence ID" value="MTW22106.1"/>
    <property type="molecule type" value="Genomic_DNA"/>
</dbReference>
<dbReference type="Gene3D" id="1.10.3210.10">
    <property type="entry name" value="Hypothetical protein af1432"/>
    <property type="match status" value="1"/>
</dbReference>
<proteinExistence type="predicted"/>
<dbReference type="CDD" id="cd00077">
    <property type="entry name" value="HDc"/>
    <property type="match status" value="1"/>
</dbReference>
<name>A0A6N8EHC7_9GAMM</name>
<evidence type="ECO:0000259" key="1">
    <source>
        <dbReference type="PROSITE" id="PS51831"/>
    </source>
</evidence>
<dbReference type="OrthoDB" id="9802066at2"/>
<accession>A0A6N8EHC7</accession>
<dbReference type="NCBIfam" id="TIGR00277">
    <property type="entry name" value="HDIG"/>
    <property type="match status" value="1"/>
</dbReference>
<gene>
    <name evidence="3" type="ORF">GJ668_13530</name>
</gene>
<dbReference type="GO" id="GO:0008081">
    <property type="term" value="F:phosphoric diester hydrolase activity"/>
    <property type="evidence" value="ECO:0007669"/>
    <property type="project" value="UniProtKB-ARBA"/>
</dbReference>
<dbReference type="PANTHER" id="PTHR43155">
    <property type="entry name" value="CYCLIC DI-GMP PHOSPHODIESTERASE PA4108-RELATED"/>
    <property type="match status" value="1"/>
</dbReference>
<dbReference type="Pfam" id="PF11871">
    <property type="entry name" value="DUF3391"/>
    <property type="match status" value="1"/>
</dbReference>
<evidence type="ECO:0000313" key="4">
    <source>
        <dbReference type="Proteomes" id="UP000434044"/>
    </source>
</evidence>